<dbReference type="HOGENOM" id="CLU_2061439_0_0_1"/>
<dbReference type="AlphaFoldDB" id="J9DPD5"/>
<proteinExistence type="predicted"/>
<evidence type="ECO:0000313" key="1">
    <source>
        <dbReference type="EMBL" id="EJW03202.1"/>
    </source>
</evidence>
<organism evidence="1 2">
    <name type="scientific">Edhazardia aedis (strain USNM 41457)</name>
    <name type="common">Microsporidian parasite</name>
    <dbReference type="NCBI Taxonomy" id="1003232"/>
    <lineage>
        <taxon>Eukaryota</taxon>
        <taxon>Fungi</taxon>
        <taxon>Fungi incertae sedis</taxon>
        <taxon>Microsporidia</taxon>
        <taxon>Edhazardia</taxon>
    </lineage>
</organism>
<name>J9DPD5_EDHAE</name>
<dbReference type="VEuPathDB" id="MicrosporidiaDB:EDEG_02417"/>
<accession>J9DPD5</accession>
<reference evidence="2" key="2">
    <citation type="submission" date="2015-07" db="EMBL/GenBank/DDBJ databases">
        <title>Contrasting host-pathogen interactions and genome evolution in two generalist and specialist microsporidian pathogens of mosquitoes.</title>
        <authorList>
            <consortium name="The Broad Institute Genomics Platform"/>
            <consortium name="The Broad Institute Genome Sequencing Center for Infectious Disease"/>
            <person name="Cuomo C.A."/>
            <person name="Sanscrainte N.D."/>
            <person name="Goldberg J.M."/>
            <person name="Heiman D."/>
            <person name="Young S."/>
            <person name="Zeng Q."/>
            <person name="Becnel J.J."/>
            <person name="Birren B.W."/>
        </authorList>
    </citation>
    <scope>NUCLEOTIDE SEQUENCE [LARGE SCALE GENOMIC DNA]</scope>
    <source>
        <strain evidence="2">USNM 41457</strain>
    </source>
</reference>
<evidence type="ECO:0000313" key="2">
    <source>
        <dbReference type="Proteomes" id="UP000003163"/>
    </source>
</evidence>
<keyword evidence="2" id="KW-1185">Reference proteome</keyword>
<comment type="caution">
    <text evidence="1">The sequence shown here is derived from an EMBL/GenBank/DDBJ whole genome shotgun (WGS) entry which is preliminary data.</text>
</comment>
<protein>
    <submittedName>
        <fullName evidence="1">Uncharacterized protein</fullName>
    </submittedName>
</protein>
<dbReference type="EMBL" id="AFBI03000043">
    <property type="protein sequence ID" value="EJW03202.1"/>
    <property type="molecule type" value="Genomic_DNA"/>
</dbReference>
<dbReference type="Proteomes" id="UP000003163">
    <property type="component" value="Unassembled WGS sequence"/>
</dbReference>
<sequence>MVLLNLMLERKNNRTEKTNIKAIVLDNTKEYVIIGINDISNLGLFDRLKTSKDQQSKALESDLIFSLNLPVEEESLINKNVDEIIPVKIDGEHTNNKQIESVRNLIYIYENVFFVNDVN</sequence>
<reference evidence="1 2" key="1">
    <citation type="submission" date="2011-08" db="EMBL/GenBank/DDBJ databases">
        <authorList>
            <person name="Liu Z.J."/>
            <person name="Shi F.L."/>
            <person name="Lu J.Q."/>
            <person name="Li M."/>
            <person name="Wang Z.L."/>
        </authorList>
    </citation>
    <scope>NUCLEOTIDE SEQUENCE [LARGE SCALE GENOMIC DNA]</scope>
    <source>
        <strain evidence="1 2">USNM 41457</strain>
    </source>
</reference>
<dbReference type="InParanoid" id="J9DPD5"/>
<gene>
    <name evidence="1" type="ORF">EDEG_02417</name>
</gene>